<keyword evidence="4" id="KW-0131">Cell cycle</keyword>
<dbReference type="SUPFAM" id="SSF50978">
    <property type="entry name" value="WD40 repeat-like"/>
    <property type="match status" value="1"/>
</dbReference>
<evidence type="ECO:0000259" key="8">
    <source>
        <dbReference type="Pfam" id="PF24807"/>
    </source>
</evidence>
<feature type="domain" description="Mediator complex subunit Med25 PTOV" evidence="7">
    <location>
        <begin position="487"/>
        <end position="634"/>
    </location>
</feature>
<feature type="region of interest" description="Disordered" evidence="6">
    <location>
        <begin position="502"/>
        <end position="528"/>
    </location>
</feature>
<evidence type="ECO:0000256" key="1">
    <source>
        <dbReference type="ARBA" id="ARBA00006445"/>
    </source>
</evidence>
<dbReference type="InterPro" id="IPR056150">
    <property type="entry name" value="WD40_CDC20-Fz"/>
</dbReference>
<evidence type="ECO:0000256" key="5">
    <source>
        <dbReference type="PROSITE-ProRule" id="PRU00221"/>
    </source>
</evidence>
<dbReference type="InterPro" id="IPR001680">
    <property type="entry name" value="WD40_rpt"/>
</dbReference>
<dbReference type="PANTHER" id="PTHR19918:SF1">
    <property type="entry name" value="FIZZY-RELATED PROTEIN HOMOLOG"/>
    <property type="match status" value="1"/>
</dbReference>
<dbReference type="InterPro" id="IPR015943">
    <property type="entry name" value="WD40/YVTN_repeat-like_dom_sf"/>
</dbReference>
<feature type="repeat" description="WD" evidence="5">
    <location>
        <begin position="186"/>
        <end position="227"/>
    </location>
</feature>
<dbReference type="InterPro" id="IPR033010">
    <property type="entry name" value="Cdc20/Fizzy"/>
</dbReference>
<dbReference type="PROSITE" id="PS50082">
    <property type="entry name" value="WD_REPEATS_2"/>
    <property type="match status" value="1"/>
</dbReference>
<gene>
    <name evidence="9" type="ORF">NTEN_LOCUS23834</name>
</gene>
<dbReference type="Gene3D" id="2.40.290.30">
    <property type="entry name" value="Mediator complex subunit 25, ACID domain"/>
    <property type="match status" value="1"/>
</dbReference>
<evidence type="ECO:0000256" key="6">
    <source>
        <dbReference type="SAM" id="MobiDB-lite"/>
    </source>
</evidence>
<keyword evidence="10" id="KW-1185">Reference proteome</keyword>
<dbReference type="Proteomes" id="UP000479000">
    <property type="component" value="Unassembled WGS sequence"/>
</dbReference>
<dbReference type="AlphaFoldDB" id="A0A6H5HP57"/>
<feature type="compositionally biased region" description="Low complexity" evidence="6">
    <location>
        <begin position="650"/>
        <end position="664"/>
    </location>
</feature>
<organism evidence="9 10">
    <name type="scientific">Nesidiocoris tenuis</name>
    <dbReference type="NCBI Taxonomy" id="355587"/>
    <lineage>
        <taxon>Eukaryota</taxon>
        <taxon>Metazoa</taxon>
        <taxon>Ecdysozoa</taxon>
        <taxon>Arthropoda</taxon>
        <taxon>Hexapoda</taxon>
        <taxon>Insecta</taxon>
        <taxon>Pterygota</taxon>
        <taxon>Neoptera</taxon>
        <taxon>Paraneoptera</taxon>
        <taxon>Hemiptera</taxon>
        <taxon>Heteroptera</taxon>
        <taxon>Panheteroptera</taxon>
        <taxon>Cimicomorpha</taxon>
        <taxon>Miridae</taxon>
        <taxon>Dicyphina</taxon>
        <taxon>Nesidiocoris</taxon>
    </lineage>
</organism>
<sequence>MSFTHFLGGSSSQKFIPLRSSINSEKFLLLPVQKSPKTRKSPRSAVDKEDTDVYSSLLRYEIVPVNGEQDENKSPMLFRYTPPVRAEASSSISSRNIESLSPYTLSAVSPHSQALLRCNRRTPIKISRHVEIWDPSATKQVSKLSGHAARVGTLAWCGDVLASGSRDRSILLRDLRVPQTEFERRFSAHRQEVCGLKWSPDLQSLASGGNDNKLHIWNMHSSSPVNTFGDHVAAVKAIAWSPQHHGLLASGGGTADRTIRFWNTITGQAVQVVDTGSQVCNLAWSKHSSELVSSHGYSQNQIIVWKMVGGGGESHANVAEGLAAALQCLDDLAQRRDTSAHCQKHCILICNSPPYLMPVMENQSYTGNTSEQMASILSEKGINLSILSPRKIPALYKLFEKSGGDLSACQTKNYAKDPRNLVLLKGFSLKERPVSPTTTAPPAAPPHMALGMPSPLQSHGSPMAPAPQPQPQQPVQPQQPIMTNREYRTIWQGLIEWIDKKSPSDSQKTTRHVPCQVSMGTKDGEPELKADTWPQKLIMQLMPKQLIGSIGGQYLKNSKSVLFHLQPSEALEALTKVMSNGFAGCVHFNSMASACDIKVLILLYTAERSAFLGFIPNDQAAFVDRLRRVIQHSKSTNAMNRQGQSGQGGQQMQPGAPQPNQQPGMSGMLQNSMNPQQGQQMGKVSEEFPVQFLRSK</sequence>
<dbReference type="InterPro" id="IPR019775">
    <property type="entry name" value="WD40_repeat_CS"/>
</dbReference>
<name>A0A6H5HP57_9HEMI</name>
<accession>A0A6H5HP57</accession>
<evidence type="ECO:0000259" key="7">
    <source>
        <dbReference type="Pfam" id="PF11232"/>
    </source>
</evidence>
<dbReference type="InterPro" id="IPR036322">
    <property type="entry name" value="WD40_repeat_dom_sf"/>
</dbReference>
<evidence type="ECO:0000313" key="10">
    <source>
        <dbReference type="Proteomes" id="UP000479000"/>
    </source>
</evidence>
<evidence type="ECO:0000256" key="4">
    <source>
        <dbReference type="ARBA" id="ARBA00023306"/>
    </source>
</evidence>
<dbReference type="GO" id="GO:0031145">
    <property type="term" value="P:anaphase-promoting complex-dependent catabolic process"/>
    <property type="evidence" value="ECO:0007669"/>
    <property type="project" value="TreeGrafter"/>
</dbReference>
<evidence type="ECO:0000256" key="3">
    <source>
        <dbReference type="ARBA" id="ARBA00022737"/>
    </source>
</evidence>
<feature type="region of interest" description="Disordered" evidence="6">
    <location>
        <begin position="432"/>
        <end position="479"/>
    </location>
</feature>
<dbReference type="GO" id="GO:1990757">
    <property type="term" value="F:ubiquitin ligase activator activity"/>
    <property type="evidence" value="ECO:0007669"/>
    <property type="project" value="TreeGrafter"/>
</dbReference>
<comment type="similarity">
    <text evidence="1">Belongs to the WD repeat CDC20/Fizzy family.</text>
</comment>
<dbReference type="InterPro" id="IPR021394">
    <property type="entry name" value="Med25_PTOV"/>
</dbReference>
<feature type="compositionally biased region" description="Pro residues" evidence="6">
    <location>
        <begin position="464"/>
        <end position="474"/>
    </location>
</feature>
<dbReference type="PROSITE" id="PS00678">
    <property type="entry name" value="WD_REPEATS_1"/>
    <property type="match status" value="1"/>
</dbReference>
<dbReference type="Gene3D" id="2.130.10.10">
    <property type="entry name" value="YVTN repeat-like/Quinoprotein amine dehydrogenase"/>
    <property type="match status" value="1"/>
</dbReference>
<keyword evidence="3" id="KW-0677">Repeat</keyword>
<dbReference type="GO" id="GO:0010997">
    <property type="term" value="F:anaphase-promoting complex binding"/>
    <property type="evidence" value="ECO:0007669"/>
    <property type="project" value="InterPro"/>
</dbReference>
<dbReference type="Pfam" id="PF24807">
    <property type="entry name" value="WD40_CDC20-Fz"/>
    <property type="match status" value="1"/>
</dbReference>
<dbReference type="GO" id="GO:1905786">
    <property type="term" value="P:positive regulation of anaphase-promoting complex-dependent catabolic process"/>
    <property type="evidence" value="ECO:0007669"/>
    <property type="project" value="TreeGrafter"/>
</dbReference>
<feature type="domain" description="CDC20/Fizzy WD40" evidence="8">
    <location>
        <begin position="128"/>
        <end position="307"/>
    </location>
</feature>
<feature type="compositionally biased region" description="Polar residues" evidence="6">
    <location>
        <begin position="668"/>
        <end position="682"/>
    </location>
</feature>
<dbReference type="Pfam" id="PF11232">
    <property type="entry name" value="Med25"/>
    <property type="match status" value="1"/>
</dbReference>
<evidence type="ECO:0000313" key="9">
    <source>
        <dbReference type="EMBL" id="CAB0020240.1"/>
    </source>
</evidence>
<keyword evidence="2 5" id="KW-0853">WD repeat</keyword>
<dbReference type="OrthoDB" id="7690434at2759"/>
<reference evidence="9 10" key="1">
    <citation type="submission" date="2020-02" db="EMBL/GenBank/DDBJ databases">
        <authorList>
            <person name="Ferguson B K."/>
        </authorList>
    </citation>
    <scope>NUCLEOTIDE SEQUENCE [LARGE SCALE GENOMIC DNA]</scope>
</reference>
<dbReference type="SMART" id="SM00320">
    <property type="entry name" value="WD40"/>
    <property type="match status" value="4"/>
</dbReference>
<dbReference type="PANTHER" id="PTHR19918">
    <property type="entry name" value="CELL DIVISION CYCLE 20 CDC20 FIZZY -RELATED"/>
    <property type="match status" value="1"/>
</dbReference>
<feature type="region of interest" description="Disordered" evidence="6">
    <location>
        <begin position="634"/>
        <end position="696"/>
    </location>
</feature>
<dbReference type="InterPro" id="IPR038196">
    <property type="entry name" value="Med25_PTOV_sf"/>
</dbReference>
<protein>
    <submittedName>
        <fullName evidence="9">Uncharacterized protein</fullName>
    </submittedName>
</protein>
<evidence type="ECO:0000256" key="2">
    <source>
        <dbReference type="ARBA" id="ARBA00022574"/>
    </source>
</evidence>
<dbReference type="GO" id="GO:0005680">
    <property type="term" value="C:anaphase-promoting complex"/>
    <property type="evidence" value="ECO:0007669"/>
    <property type="project" value="TreeGrafter"/>
</dbReference>
<dbReference type="EMBL" id="CADCXU010035141">
    <property type="protein sequence ID" value="CAB0020240.1"/>
    <property type="molecule type" value="Genomic_DNA"/>
</dbReference>
<proteinExistence type="inferred from homology"/>
<dbReference type="PROSITE" id="PS50294">
    <property type="entry name" value="WD_REPEATS_REGION"/>
    <property type="match status" value="1"/>
</dbReference>